<keyword evidence="2" id="KW-1185">Reference proteome</keyword>
<gene>
    <name evidence="1" type="ORF">ACN38_g12431</name>
</gene>
<dbReference type="Proteomes" id="UP000037696">
    <property type="component" value="Unassembled WGS sequence"/>
</dbReference>
<organism evidence="1 2">
    <name type="scientific">Penicillium nordicum</name>
    <dbReference type="NCBI Taxonomy" id="229535"/>
    <lineage>
        <taxon>Eukaryota</taxon>
        <taxon>Fungi</taxon>
        <taxon>Dikarya</taxon>
        <taxon>Ascomycota</taxon>
        <taxon>Pezizomycotina</taxon>
        <taxon>Eurotiomycetes</taxon>
        <taxon>Eurotiomycetidae</taxon>
        <taxon>Eurotiales</taxon>
        <taxon>Aspergillaceae</taxon>
        <taxon>Penicillium</taxon>
    </lineage>
</organism>
<dbReference type="AlphaFoldDB" id="A0A0M9W9Z3"/>
<name>A0A0M9W9Z3_9EURO</name>
<reference evidence="1 2" key="1">
    <citation type="submission" date="2015-08" db="EMBL/GenBank/DDBJ databases">
        <title>Genome sequencing of Penicillium nordicum.</title>
        <authorList>
            <person name="Nguyen H.D."/>
            <person name="Seifert K.A."/>
        </authorList>
    </citation>
    <scope>NUCLEOTIDE SEQUENCE [LARGE SCALE GENOMIC DNA]</scope>
    <source>
        <strain evidence="1 2">DAOMC 185683</strain>
    </source>
</reference>
<dbReference type="EMBL" id="LHQQ01000388">
    <property type="protein sequence ID" value="KOS36799.1"/>
    <property type="molecule type" value="Genomic_DNA"/>
</dbReference>
<protein>
    <submittedName>
        <fullName evidence="1">Uncharacterized protein</fullName>
    </submittedName>
</protein>
<accession>A0A0M9W9Z3</accession>
<proteinExistence type="predicted"/>
<sequence>MLATTPYRMVQILLANYVIRPSPSLFGLASCRVIGPSVRGSIKSSPSPLQLPGYLAPPPPPCAPCGGGIFAIDPVYRAPPPPLSPA</sequence>
<comment type="caution">
    <text evidence="1">The sequence shown here is derived from an EMBL/GenBank/DDBJ whole genome shotgun (WGS) entry which is preliminary data.</text>
</comment>
<evidence type="ECO:0000313" key="1">
    <source>
        <dbReference type="EMBL" id="KOS36799.1"/>
    </source>
</evidence>
<evidence type="ECO:0000313" key="2">
    <source>
        <dbReference type="Proteomes" id="UP000037696"/>
    </source>
</evidence>